<dbReference type="GO" id="GO:0020037">
    <property type="term" value="F:heme binding"/>
    <property type="evidence" value="ECO:0007669"/>
    <property type="project" value="InterPro"/>
</dbReference>
<dbReference type="AlphaFoldDB" id="A0A9N8D4L7"/>
<dbReference type="PROSITE" id="PS01033">
    <property type="entry name" value="GLOBIN"/>
    <property type="match status" value="1"/>
</dbReference>
<dbReference type="Pfam" id="PF00042">
    <property type="entry name" value="Globin"/>
    <property type="match status" value="1"/>
</dbReference>
<dbReference type="SUPFAM" id="SSF110942">
    <property type="entry name" value="HSP90 C-terminal domain"/>
    <property type="match status" value="1"/>
</dbReference>
<name>A0A9N8D4L7_9STRA</name>
<dbReference type="GO" id="GO:0016887">
    <property type="term" value="F:ATP hydrolysis activity"/>
    <property type="evidence" value="ECO:0007669"/>
    <property type="project" value="InterPro"/>
</dbReference>
<dbReference type="InterPro" id="IPR037196">
    <property type="entry name" value="HSP90_C"/>
</dbReference>
<dbReference type="SUPFAM" id="SSF54211">
    <property type="entry name" value="Ribosomal protein S5 domain 2-like"/>
    <property type="match status" value="1"/>
</dbReference>
<dbReference type="GO" id="GO:0140662">
    <property type="term" value="F:ATP-dependent protein folding chaperone"/>
    <property type="evidence" value="ECO:0007669"/>
    <property type="project" value="InterPro"/>
</dbReference>
<feature type="region of interest" description="Disordered" evidence="3">
    <location>
        <begin position="414"/>
        <end position="547"/>
    </location>
</feature>
<dbReference type="OrthoDB" id="436496at2759"/>
<reference evidence="5" key="1">
    <citation type="submission" date="2020-06" db="EMBL/GenBank/DDBJ databases">
        <authorList>
            <consortium name="Plant Systems Biology data submission"/>
        </authorList>
    </citation>
    <scope>NUCLEOTIDE SEQUENCE</scope>
    <source>
        <strain evidence="5">D6</strain>
    </source>
</reference>
<comment type="caution">
    <text evidence="5">The sequence shown here is derived from an EMBL/GenBank/DDBJ whole genome shotgun (WGS) entry which is preliminary data.</text>
</comment>
<dbReference type="CDD" id="cd01040">
    <property type="entry name" value="Mb-like"/>
    <property type="match status" value="1"/>
</dbReference>
<proteinExistence type="inferred from homology"/>
<keyword evidence="2" id="KW-0143">Chaperone</keyword>
<dbReference type="GO" id="GO:0051082">
    <property type="term" value="F:unfolded protein binding"/>
    <property type="evidence" value="ECO:0007669"/>
    <property type="project" value="InterPro"/>
</dbReference>
<dbReference type="Proteomes" id="UP001153069">
    <property type="component" value="Unassembled WGS sequence"/>
</dbReference>
<dbReference type="Gene3D" id="1.10.490.10">
    <property type="entry name" value="Globins"/>
    <property type="match status" value="1"/>
</dbReference>
<feature type="domain" description="Globin" evidence="4">
    <location>
        <begin position="4"/>
        <end position="157"/>
    </location>
</feature>
<feature type="compositionally biased region" description="Polar residues" evidence="3">
    <location>
        <begin position="513"/>
        <end position="523"/>
    </location>
</feature>
<evidence type="ECO:0000313" key="5">
    <source>
        <dbReference type="EMBL" id="CAB9496308.1"/>
    </source>
</evidence>
<dbReference type="SUPFAM" id="SSF46458">
    <property type="entry name" value="Globin-like"/>
    <property type="match status" value="1"/>
</dbReference>
<keyword evidence="5" id="KW-0675">Receptor</keyword>
<dbReference type="Gene3D" id="3.40.50.11260">
    <property type="match status" value="1"/>
</dbReference>
<gene>
    <name evidence="5" type="ORF">SEMRO_3_G002840.1</name>
</gene>
<feature type="compositionally biased region" description="Low complexity" evidence="3">
    <location>
        <begin position="429"/>
        <end position="443"/>
    </location>
</feature>
<dbReference type="InterPro" id="IPR044399">
    <property type="entry name" value="Mb-like_M"/>
</dbReference>
<dbReference type="InterPro" id="IPR009050">
    <property type="entry name" value="Globin-like_sf"/>
</dbReference>
<organism evidence="5 6">
    <name type="scientific">Seminavis robusta</name>
    <dbReference type="NCBI Taxonomy" id="568900"/>
    <lineage>
        <taxon>Eukaryota</taxon>
        <taxon>Sar</taxon>
        <taxon>Stramenopiles</taxon>
        <taxon>Ochrophyta</taxon>
        <taxon>Bacillariophyta</taxon>
        <taxon>Bacillariophyceae</taxon>
        <taxon>Bacillariophycidae</taxon>
        <taxon>Naviculales</taxon>
        <taxon>Naviculaceae</taxon>
        <taxon>Seminavis</taxon>
    </lineage>
</organism>
<feature type="compositionally biased region" description="Acidic residues" evidence="3">
    <location>
        <begin position="496"/>
        <end position="511"/>
    </location>
</feature>
<accession>A0A9N8D4L7</accession>
<dbReference type="InterPro" id="IPR012292">
    <property type="entry name" value="Globin/Proto"/>
</dbReference>
<dbReference type="InterPro" id="IPR000971">
    <property type="entry name" value="Globin"/>
</dbReference>
<keyword evidence="6" id="KW-1185">Reference proteome</keyword>
<dbReference type="InterPro" id="IPR020568">
    <property type="entry name" value="Ribosomal_Su5_D2-typ_SF"/>
</dbReference>
<evidence type="ECO:0000256" key="1">
    <source>
        <dbReference type="ARBA" id="ARBA00008239"/>
    </source>
</evidence>
<protein>
    <submittedName>
        <fullName evidence="5">TNF receptor-associated protein 1 homolog, mitochondrial</fullName>
    </submittedName>
</protein>
<evidence type="ECO:0000313" key="6">
    <source>
        <dbReference type="Proteomes" id="UP001153069"/>
    </source>
</evidence>
<dbReference type="PANTHER" id="PTHR11528">
    <property type="entry name" value="HEAT SHOCK PROTEIN 90 FAMILY MEMBER"/>
    <property type="match status" value="1"/>
</dbReference>
<feature type="compositionally biased region" description="Polar residues" evidence="3">
    <location>
        <begin position="464"/>
        <end position="476"/>
    </location>
</feature>
<comment type="similarity">
    <text evidence="1">Belongs to the heat shock protein 90 family.</text>
</comment>
<dbReference type="GO" id="GO:0019825">
    <property type="term" value="F:oxygen binding"/>
    <property type="evidence" value="ECO:0007669"/>
    <property type="project" value="InterPro"/>
</dbReference>
<evidence type="ECO:0000256" key="2">
    <source>
        <dbReference type="ARBA" id="ARBA00023186"/>
    </source>
</evidence>
<sequence>MSVTVSEETVAKVQDSWEIVLQIPDCTQAVGELLFRNIFKLAPGAHKMFPFGKGYEKVEDKMFKTRMFKRHAKNVVSMLDSSVQFLGPDLEELEETLVNLGAQHVGFGILPEHYPIVGQALLDTLAAALSDEFTEDLKESWAGVYGFITTSMLKGANESLLRFSIPLFNPTGNKKEITLDEYVSSMLPGQTALYYITMTNDAFNFKKLEKLKHAQELQKAGVAILYIAKNKQELMANNLQKYLGRKMVDVAGNDVDTSFLKDIDHDDRRQRSVTSLYKREGLAQDAAEDFCEWFQATLGYDKVEACTPTCDFASQPARVIHDEEDPTQVKRLETMDSLQQTKKHVEINPRHPLIVEINKARESHPGLAQVLAAQVYDNCLINAGLLNDFRVMVTRINDLSLALLQEKNKSVITTPVSAQAAPPVDDSKGSMNGSRRSFNGGSRRSLDGSQTHLLLDAVKRSRSKSTADNTETTALNSEEDESSADAAAKPNKPVGDDDDTDYDDLGSDDDTIFSGNEDGSSIYSGEDNLSESNGSMGSVEADDGWED</sequence>
<evidence type="ECO:0000256" key="3">
    <source>
        <dbReference type="SAM" id="MobiDB-lite"/>
    </source>
</evidence>
<dbReference type="Gene3D" id="1.20.120.790">
    <property type="entry name" value="Heat shock protein 90, C-terminal domain"/>
    <property type="match status" value="1"/>
</dbReference>
<evidence type="ECO:0000259" key="4">
    <source>
        <dbReference type="PROSITE" id="PS01033"/>
    </source>
</evidence>
<dbReference type="GO" id="GO:0005524">
    <property type="term" value="F:ATP binding"/>
    <property type="evidence" value="ECO:0007669"/>
    <property type="project" value="InterPro"/>
</dbReference>
<dbReference type="Pfam" id="PF00183">
    <property type="entry name" value="HSP90"/>
    <property type="match status" value="1"/>
</dbReference>
<dbReference type="InterPro" id="IPR001404">
    <property type="entry name" value="Hsp90_fam"/>
</dbReference>
<dbReference type="EMBL" id="CAICTM010000003">
    <property type="protein sequence ID" value="CAB9496308.1"/>
    <property type="molecule type" value="Genomic_DNA"/>
</dbReference>